<organism evidence="1 2">
    <name type="scientific">Sphingobacterium micropteri</name>
    <dbReference type="NCBI Taxonomy" id="2763501"/>
    <lineage>
        <taxon>Bacteria</taxon>
        <taxon>Pseudomonadati</taxon>
        <taxon>Bacteroidota</taxon>
        <taxon>Sphingobacteriia</taxon>
        <taxon>Sphingobacteriales</taxon>
        <taxon>Sphingobacteriaceae</taxon>
        <taxon>Sphingobacterium</taxon>
    </lineage>
</organism>
<accession>A0ABR7YN00</accession>
<dbReference type="InterPro" id="IPR016024">
    <property type="entry name" value="ARM-type_fold"/>
</dbReference>
<gene>
    <name evidence="1" type="ORF">H8B06_07645</name>
</gene>
<proteinExistence type="predicted"/>
<dbReference type="Proteomes" id="UP000602759">
    <property type="component" value="Unassembled WGS sequence"/>
</dbReference>
<name>A0ABR7YN00_9SPHI</name>
<protein>
    <submittedName>
        <fullName evidence="1">DUF2019 domain-containing protein</fullName>
    </submittedName>
</protein>
<evidence type="ECO:0000313" key="1">
    <source>
        <dbReference type="EMBL" id="MBD1432692.1"/>
    </source>
</evidence>
<reference evidence="1 2" key="1">
    <citation type="submission" date="2020-08" db="EMBL/GenBank/DDBJ databases">
        <title>Sphingobacterium sp. DN00404 isolated from aquaculture water.</title>
        <authorList>
            <person name="Zhang M."/>
        </authorList>
    </citation>
    <scope>NUCLEOTIDE SEQUENCE [LARGE SCALE GENOMIC DNA]</scope>
    <source>
        <strain evidence="1 2">DN00404</strain>
    </source>
</reference>
<evidence type="ECO:0000313" key="2">
    <source>
        <dbReference type="Proteomes" id="UP000602759"/>
    </source>
</evidence>
<dbReference type="SUPFAM" id="SSF48371">
    <property type="entry name" value="ARM repeat"/>
    <property type="match status" value="1"/>
</dbReference>
<dbReference type="RefSeq" id="WP_190993686.1">
    <property type="nucleotide sequence ID" value="NZ_JACOIK010000004.1"/>
</dbReference>
<sequence>METMITKEKIKEEFLINAIEHGEAYSNGNYKKANKLHAKLHDLYNYAKKWNQVEVFSELLQDKNESVRLWSAIFTLKFNPEVAEKILIGLKKESGVKMTAETTLQLWKEDKLDLL</sequence>
<dbReference type="InterPro" id="IPR042236">
    <property type="entry name" value="PI3K_accessory_sf"/>
</dbReference>
<keyword evidence="2" id="KW-1185">Reference proteome</keyword>
<dbReference type="Gene3D" id="1.25.40.70">
    <property type="entry name" value="Phosphatidylinositol 3-kinase, accessory domain (PIK)"/>
    <property type="match status" value="1"/>
</dbReference>
<comment type="caution">
    <text evidence="1">The sequence shown here is derived from an EMBL/GenBank/DDBJ whole genome shotgun (WGS) entry which is preliminary data.</text>
</comment>
<dbReference type="EMBL" id="JACOIK010000004">
    <property type="protein sequence ID" value="MBD1432692.1"/>
    <property type="molecule type" value="Genomic_DNA"/>
</dbReference>